<evidence type="ECO:0008006" key="4">
    <source>
        <dbReference type="Google" id="ProtNLM"/>
    </source>
</evidence>
<evidence type="ECO:0000313" key="2">
    <source>
        <dbReference type="EMBL" id="ASJ24334.1"/>
    </source>
</evidence>
<gene>
    <name evidence="2" type="ORF">LHGZ1_1503</name>
</gene>
<evidence type="ECO:0000256" key="1">
    <source>
        <dbReference type="SAM" id="MobiDB-lite"/>
    </source>
</evidence>
<sequence length="63" mass="7257">MNAPRKRAPRGMQSDKPVAVRFSPEEKEELIKLAQRDNRTQSSMARHIYLIGLRIYKTTATTV</sequence>
<reference evidence="3" key="1">
    <citation type="submission" date="2017-06" db="EMBL/GenBank/DDBJ databases">
        <title>Whole genome sequence of Laribacter hongkongensis LHGZ1.</title>
        <authorList>
            <person name="Chen D."/>
            <person name="Wu H."/>
            <person name="Chen J."/>
        </authorList>
    </citation>
    <scope>NUCLEOTIDE SEQUENCE [LARGE SCALE GENOMIC DNA]</scope>
    <source>
        <strain evidence="3">LHGZ1</strain>
    </source>
</reference>
<dbReference type="EMBL" id="CP022115">
    <property type="protein sequence ID" value="ASJ24334.1"/>
    <property type="molecule type" value="Genomic_DNA"/>
</dbReference>
<proteinExistence type="predicted"/>
<accession>A0A248LIP7</accession>
<feature type="region of interest" description="Disordered" evidence="1">
    <location>
        <begin position="1"/>
        <end position="23"/>
    </location>
</feature>
<evidence type="ECO:0000313" key="3">
    <source>
        <dbReference type="Proteomes" id="UP000197424"/>
    </source>
</evidence>
<organism evidence="2 3">
    <name type="scientific">Laribacter hongkongensis</name>
    <dbReference type="NCBI Taxonomy" id="168471"/>
    <lineage>
        <taxon>Bacteria</taxon>
        <taxon>Pseudomonadati</taxon>
        <taxon>Pseudomonadota</taxon>
        <taxon>Betaproteobacteria</taxon>
        <taxon>Neisseriales</taxon>
        <taxon>Aquaspirillaceae</taxon>
        <taxon>Laribacter</taxon>
    </lineage>
</organism>
<dbReference type="RefSeq" id="WP_088860678.1">
    <property type="nucleotide sequence ID" value="NZ_CP022115.1"/>
</dbReference>
<name>A0A248LIP7_9NEIS</name>
<dbReference type="Proteomes" id="UP000197424">
    <property type="component" value="Chromosome"/>
</dbReference>
<dbReference type="OrthoDB" id="8596255at2"/>
<protein>
    <recommendedName>
        <fullName evidence="4">CopG family transcriptional regulator</fullName>
    </recommendedName>
</protein>
<dbReference type="AlphaFoldDB" id="A0A248LIP7"/>